<feature type="region of interest" description="Disordered" evidence="4">
    <location>
        <begin position="32"/>
        <end position="129"/>
    </location>
</feature>
<evidence type="ECO:0000313" key="5">
    <source>
        <dbReference type="EMBL" id="RUS74802.1"/>
    </source>
</evidence>
<feature type="repeat" description="ANK" evidence="3">
    <location>
        <begin position="749"/>
        <end position="781"/>
    </location>
</feature>
<dbReference type="Proteomes" id="UP000271974">
    <property type="component" value="Unassembled WGS sequence"/>
</dbReference>
<dbReference type="PANTHER" id="PTHR24166:SF47">
    <property type="entry name" value="M-PHASE PHOSPHOPROTEIN 8"/>
    <property type="match status" value="1"/>
</dbReference>
<feature type="compositionally biased region" description="Polar residues" evidence="4">
    <location>
        <begin position="73"/>
        <end position="91"/>
    </location>
</feature>
<feature type="compositionally biased region" description="Low complexity" evidence="4">
    <location>
        <begin position="463"/>
        <end position="478"/>
    </location>
</feature>
<evidence type="ECO:0000256" key="4">
    <source>
        <dbReference type="SAM" id="MobiDB-lite"/>
    </source>
</evidence>
<dbReference type="InterPro" id="IPR050889">
    <property type="entry name" value="Dendritic_Spine_Reg/Scaffold"/>
</dbReference>
<accession>A0A433SZV4</accession>
<feature type="region of interest" description="Disordered" evidence="4">
    <location>
        <begin position="157"/>
        <end position="201"/>
    </location>
</feature>
<evidence type="ECO:0000256" key="1">
    <source>
        <dbReference type="ARBA" id="ARBA00022737"/>
    </source>
</evidence>
<protein>
    <submittedName>
        <fullName evidence="5">Uncharacterized protein</fullName>
    </submittedName>
</protein>
<feature type="compositionally biased region" description="Polar residues" evidence="4">
    <location>
        <begin position="522"/>
        <end position="532"/>
    </location>
</feature>
<dbReference type="STRING" id="188477.A0A433SZV4"/>
<dbReference type="EMBL" id="RQTK01000797">
    <property type="protein sequence ID" value="RUS74802.1"/>
    <property type="molecule type" value="Genomic_DNA"/>
</dbReference>
<feature type="compositionally biased region" description="Low complexity" evidence="4">
    <location>
        <begin position="365"/>
        <end position="392"/>
    </location>
</feature>
<keyword evidence="6" id="KW-1185">Reference proteome</keyword>
<evidence type="ECO:0000256" key="2">
    <source>
        <dbReference type="ARBA" id="ARBA00023043"/>
    </source>
</evidence>
<dbReference type="PROSITE" id="PS50088">
    <property type="entry name" value="ANK_REPEAT"/>
    <property type="match status" value="2"/>
</dbReference>
<sequence length="1014" mass="108431">MPSFSLVTCILKSKDAGGQHMLKHAEAVANIQKQQQPNKPEATSSAKPTTPKSPVKLKFHKMSGKKNHFRASPSVSNMPGSNKKSISQRNLPGSGSRGRKRSSDPFSASGYTSAKRSRRSKEVKATTKRSNFCSVTSETVDIVTTTGLLSPSLQATVTESTSGLSLTSTSSASESASMSVSTIDTSATASAPGQLDGDSSETISATEDDQVFKAPPEAEKINILSESKPSIDGSQQLNIEEDVISAEEIVRLSSDENFLLSDVNESAAGSVVRKVGPSPNNIHLSSGPSDFSERERKPETLKPVTRDEKETSFAIERSHDQECLWGGACNRSDCRSNRRRNMKNGQGEDSKETGSGQSRDKAAEESVSSESISSSTNSNSASSTTASPSTPAKRLTSGTSIAKPFIASTSTLQQQNMSDAGDSSGSVNQPQVSSPSAITPSSAGGKSKVMPRSIAESPRAHSSDSSFDDSPQSGFPPDAQLNKQVVSDAFRRVNSPSRQANVEASASNTSSGKSVVSSTTTRQPSGHRNQSGLRKAVGAGPEVMERPGLFSEGNSAFSFARQDSGFAGDSPGSATVLPSPTNSINFSSPGKENFRNVAGPIAGFVQPVSSSSRLAYQSHVPMEVERTDVQPDSTVAAVSASPVPVANHPRNCPEPQRKRNFDLPLEKIPSPNSKKESDIDKRISTLTCDDLEDFIDQGEDRFGQKDSGFITNADLLQAVNLNKAEVVKRAIRLSCSSDNRLDFEQPDNTGLTLLMKAVQKGSIAITEMLLEHGVKVNSQQTNGVTALMMAAEQNNTGLVALLLKYGANSSLVTINSDQAETAIMKAIKRQQKEVVSLMLRVGVNLAAPTCTSLSVLDFAIERRNPQIEALVRTHSQRLDQAFRSRVLATLGDTVELKDPLFALQCFPLREAQEFEVKFNSFIHPLAAGEGFILFIAHTKINDKGVRCRFHGGCPISSVVLNGITQSPLTKEVNFVTSCHPIVTGCNTLKIYKQADYTSKAKLLVQAFRAKLLPC</sequence>
<proteinExistence type="predicted"/>
<feature type="compositionally biased region" description="Polar residues" evidence="4">
    <location>
        <begin position="104"/>
        <end position="114"/>
    </location>
</feature>
<dbReference type="InterPro" id="IPR002110">
    <property type="entry name" value="Ankyrin_rpt"/>
</dbReference>
<organism evidence="5 6">
    <name type="scientific">Elysia chlorotica</name>
    <name type="common">Eastern emerald elysia</name>
    <name type="synonym">Sea slug</name>
    <dbReference type="NCBI Taxonomy" id="188477"/>
    <lineage>
        <taxon>Eukaryota</taxon>
        <taxon>Metazoa</taxon>
        <taxon>Spiralia</taxon>
        <taxon>Lophotrochozoa</taxon>
        <taxon>Mollusca</taxon>
        <taxon>Gastropoda</taxon>
        <taxon>Heterobranchia</taxon>
        <taxon>Euthyneura</taxon>
        <taxon>Panpulmonata</taxon>
        <taxon>Sacoglossa</taxon>
        <taxon>Placobranchoidea</taxon>
        <taxon>Plakobranchidae</taxon>
        <taxon>Elysia</taxon>
    </lineage>
</organism>
<feature type="compositionally biased region" description="Low complexity" evidence="4">
    <location>
        <begin position="504"/>
        <end position="521"/>
    </location>
</feature>
<feature type="repeat" description="ANK" evidence="3">
    <location>
        <begin position="782"/>
        <end position="814"/>
    </location>
</feature>
<keyword evidence="1" id="KW-0677">Repeat</keyword>
<dbReference type="OrthoDB" id="10071877at2759"/>
<reference evidence="5 6" key="1">
    <citation type="submission" date="2019-01" db="EMBL/GenBank/DDBJ databases">
        <title>A draft genome assembly of the solar-powered sea slug Elysia chlorotica.</title>
        <authorList>
            <person name="Cai H."/>
            <person name="Li Q."/>
            <person name="Fang X."/>
            <person name="Li J."/>
            <person name="Curtis N.E."/>
            <person name="Altenburger A."/>
            <person name="Shibata T."/>
            <person name="Feng M."/>
            <person name="Maeda T."/>
            <person name="Schwartz J.A."/>
            <person name="Shigenobu S."/>
            <person name="Lundholm N."/>
            <person name="Nishiyama T."/>
            <person name="Yang H."/>
            <person name="Hasebe M."/>
            <person name="Li S."/>
            <person name="Pierce S.K."/>
            <person name="Wang J."/>
        </authorList>
    </citation>
    <scope>NUCLEOTIDE SEQUENCE [LARGE SCALE GENOMIC DNA]</scope>
    <source>
        <strain evidence="5">EC2010</strain>
        <tissue evidence="5">Whole organism of an adult</tissue>
    </source>
</reference>
<dbReference type="AlphaFoldDB" id="A0A433SZV4"/>
<feature type="compositionally biased region" description="Low complexity" evidence="4">
    <location>
        <begin position="157"/>
        <end position="182"/>
    </location>
</feature>
<gene>
    <name evidence="5" type="ORF">EGW08_017431</name>
</gene>
<dbReference type="Gene3D" id="1.25.40.20">
    <property type="entry name" value="Ankyrin repeat-containing domain"/>
    <property type="match status" value="1"/>
</dbReference>
<dbReference type="Pfam" id="PF12796">
    <property type="entry name" value="Ank_2"/>
    <property type="match status" value="1"/>
</dbReference>
<feature type="compositionally biased region" description="Basic and acidic residues" evidence="4">
    <location>
        <begin position="346"/>
        <end position="364"/>
    </location>
</feature>
<dbReference type="InterPro" id="IPR036770">
    <property type="entry name" value="Ankyrin_rpt-contain_sf"/>
</dbReference>
<dbReference type="PROSITE" id="PS50297">
    <property type="entry name" value="ANK_REP_REGION"/>
    <property type="match status" value="2"/>
</dbReference>
<dbReference type="SMART" id="SM00248">
    <property type="entry name" value="ANK"/>
    <property type="match status" value="3"/>
</dbReference>
<evidence type="ECO:0000313" key="6">
    <source>
        <dbReference type="Proteomes" id="UP000271974"/>
    </source>
</evidence>
<dbReference type="PANTHER" id="PTHR24166">
    <property type="entry name" value="ROLLING PEBBLES, ISOFORM B"/>
    <property type="match status" value="1"/>
</dbReference>
<feature type="compositionally biased region" description="Basic and acidic residues" evidence="4">
    <location>
        <begin position="291"/>
        <end position="322"/>
    </location>
</feature>
<evidence type="ECO:0000256" key="3">
    <source>
        <dbReference type="PROSITE-ProRule" id="PRU00023"/>
    </source>
</evidence>
<feature type="region of interest" description="Disordered" evidence="4">
    <location>
        <begin position="273"/>
        <end position="535"/>
    </location>
</feature>
<feature type="compositionally biased region" description="Polar residues" evidence="4">
    <location>
        <begin position="407"/>
        <end position="444"/>
    </location>
</feature>
<dbReference type="SUPFAM" id="SSF48403">
    <property type="entry name" value="Ankyrin repeat"/>
    <property type="match status" value="1"/>
</dbReference>
<comment type="caution">
    <text evidence="5">The sequence shown here is derived from an EMBL/GenBank/DDBJ whole genome shotgun (WGS) entry which is preliminary data.</text>
</comment>
<keyword evidence="2 3" id="KW-0040">ANK repeat</keyword>
<feature type="compositionally biased region" description="Polar residues" evidence="4">
    <location>
        <begin position="32"/>
        <end position="52"/>
    </location>
</feature>
<feature type="compositionally biased region" description="Basic residues" evidence="4">
    <location>
        <begin position="55"/>
        <end position="69"/>
    </location>
</feature>
<feature type="compositionally biased region" description="Polar residues" evidence="4">
    <location>
        <begin position="278"/>
        <end position="289"/>
    </location>
</feature>
<name>A0A433SZV4_ELYCH</name>